<evidence type="ECO:0000256" key="10">
    <source>
        <dbReference type="ARBA" id="ARBA00022840"/>
    </source>
</evidence>
<dbReference type="SUPFAM" id="SSF55874">
    <property type="entry name" value="ATPase domain of HSP90 chaperone/DNA topoisomerase II/histidine kinase"/>
    <property type="match status" value="1"/>
</dbReference>
<dbReference type="Pfam" id="PF08448">
    <property type="entry name" value="PAS_4"/>
    <property type="match status" value="1"/>
</dbReference>
<dbReference type="EC" id="2.7.13.3" evidence="3"/>
<dbReference type="InterPro" id="IPR035965">
    <property type="entry name" value="PAS-like_dom_sf"/>
</dbReference>
<keyword evidence="13" id="KW-1133">Transmembrane helix</keyword>
<dbReference type="InterPro" id="IPR003594">
    <property type="entry name" value="HATPase_dom"/>
</dbReference>
<dbReference type="InterPro" id="IPR005467">
    <property type="entry name" value="His_kinase_dom"/>
</dbReference>
<dbReference type="SUPFAM" id="SSF55785">
    <property type="entry name" value="PYP-like sensor domain (PAS domain)"/>
    <property type="match status" value="1"/>
</dbReference>
<dbReference type="InterPro" id="IPR003661">
    <property type="entry name" value="HisK_dim/P_dom"/>
</dbReference>
<evidence type="ECO:0000256" key="5">
    <source>
        <dbReference type="ARBA" id="ARBA00022475"/>
    </source>
</evidence>
<dbReference type="InterPro" id="IPR000014">
    <property type="entry name" value="PAS"/>
</dbReference>
<evidence type="ECO:0000259" key="14">
    <source>
        <dbReference type="PROSITE" id="PS50109"/>
    </source>
</evidence>
<dbReference type="PROSITE" id="PS50112">
    <property type="entry name" value="PAS"/>
    <property type="match status" value="1"/>
</dbReference>
<dbReference type="InterPro" id="IPR013656">
    <property type="entry name" value="PAS_4"/>
</dbReference>
<evidence type="ECO:0000256" key="4">
    <source>
        <dbReference type="ARBA" id="ARBA00017772"/>
    </source>
</evidence>
<evidence type="ECO:0000256" key="13">
    <source>
        <dbReference type="SAM" id="Phobius"/>
    </source>
</evidence>
<dbReference type="GO" id="GO:0004721">
    <property type="term" value="F:phosphoprotein phosphatase activity"/>
    <property type="evidence" value="ECO:0007669"/>
    <property type="project" value="TreeGrafter"/>
</dbReference>
<evidence type="ECO:0000256" key="7">
    <source>
        <dbReference type="ARBA" id="ARBA00022679"/>
    </source>
</evidence>
<dbReference type="NCBIfam" id="TIGR00229">
    <property type="entry name" value="sensory_box"/>
    <property type="match status" value="1"/>
</dbReference>
<dbReference type="OrthoDB" id="9813151at2"/>
<comment type="subcellular location">
    <subcellularLocation>
        <location evidence="2">Cell membrane</location>
        <topology evidence="2">Multi-pass membrane protein</topology>
    </subcellularLocation>
</comment>
<evidence type="ECO:0000256" key="3">
    <source>
        <dbReference type="ARBA" id="ARBA00012438"/>
    </source>
</evidence>
<sequence length="568" mass="64716">MIKFYNKLLLILTTVTVVSFLILGFFLHNSSYDLISKQQKSLLENNTQKIYELAKKNPQNLNEFMKVFNEDILLKKNSKIVYRTSNAETKIFNKENDKVLTEAKAYNESFIISRDKKEIIYAKNFGAYQVAIASKSDAISIIQQDIWKYLLIVLFFTLPLIYFVVRYINTSYIHPINEVTYATKLLASGKYRVRVPESNVKETKELFINTNNLARTLDDLNNEQKLQRNRLETTLENIPSATLMIDRNGVIVIANKSYHEIFGSAGNVEGNKFQDFMPNTEISNMMNEALKLEKPLYEQVELYINNVHNKFFEVSAIPVLSRKKRNLLGLVVVMHDITQLKKLEQMRKDFVANVSHELRTPITSIKGFAETLIDGAKDDPDSLNMFLNIILEESNRIQSLVQDLLDLSKIEQNTTLPKERISLTEIGGYAINAVLNSAEKKDIHIINQIENDVFAYGDKDKITQVLINLLSNAISYSSSSSEVILSIKDEGDSQVISVQDKGLGIEKHEMKRIFERFYRVDKARSRDSGGTGLGLSITKHIVEAHHGQINVESTVGEGSTFTVRLFNA</sequence>
<evidence type="ECO:0000256" key="8">
    <source>
        <dbReference type="ARBA" id="ARBA00022741"/>
    </source>
</evidence>
<dbReference type="Pfam" id="PF02518">
    <property type="entry name" value="HATPase_c"/>
    <property type="match status" value="1"/>
</dbReference>
<dbReference type="Proteomes" id="UP000242084">
    <property type="component" value="Chromosome 1"/>
</dbReference>
<dbReference type="GO" id="GO:0000155">
    <property type="term" value="F:phosphorelay sensor kinase activity"/>
    <property type="evidence" value="ECO:0007669"/>
    <property type="project" value="InterPro"/>
</dbReference>
<dbReference type="GO" id="GO:0005886">
    <property type="term" value="C:plasma membrane"/>
    <property type="evidence" value="ECO:0007669"/>
    <property type="project" value="UniProtKB-SubCell"/>
</dbReference>
<protein>
    <recommendedName>
        <fullName evidence="4">Sensor protein kinase WalK</fullName>
        <ecNumber evidence="3">2.7.13.3</ecNumber>
    </recommendedName>
</protein>
<keyword evidence="8" id="KW-0547">Nucleotide-binding</keyword>
<dbReference type="Gene3D" id="1.10.287.130">
    <property type="match status" value="1"/>
</dbReference>
<dbReference type="Gene3D" id="3.30.565.10">
    <property type="entry name" value="Histidine kinase-like ATPase, C-terminal domain"/>
    <property type="match status" value="1"/>
</dbReference>
<feature type="transmembrane region" description="Helical" evidence="13">
    <location>
        <begin position="6"/>
        <end position="27"/>
    </location>
</feature>
<dbReference type="SMART" id="SM00091">
    <property type="entry name" value="PAS"/>
    <property type="match status" value="1"/>
</dbReference>
<keyword evidence="17" id="KW-1185">Reference proteome</keyword>
<dbReference type="Gene3D" id="3.30.450.20">
    <property type="entry name" value="PAS domain"/>
    <property type="match status" value="1"/>
</dbReference>
<dbReference type="GO" id="GO:0016036">
    <property type="term" value="P:cellular response to phosphate starvation"/>
    <property type="evidence" value="ECO:0007669"/>
    <property type="project" value="TreeGrafter"/>
</dbReference>
<comment type="catalytic activity">
    <reaction evidence="1">
        <text>ATP + protein L-histidine = ADP + protein N-phospho-L-histidine.</text>
        <dbReference type="EC" id="2.7.13.3"/>
    </reaction>
</comment>
<gene>
    <name evidence="16" type="primary">phoR</name>
    <name evidence="16" type="ORF">SAMEA4384403_01061</name>
</gene>
<evidence type="ECO:0000256" key="9">
    <source>
        <dbReference type="ARBA" id="ARBA00022777"/>
    </source>
</evidence>
<accession>A0A239Z094</accession>
<dbReference type="FunFam" id="1.10.287.130:FF:000001">
    <property type="entry name" value="Two-component sensor histidine kinase"/>
    <property type="match status" value="1"/>
</dbReference>
<keyword evidence="5" id="KW-1003">Cell membrane</keyword>
<evidence type="ECO:0000256" key="1">
    <source>
        <dbReference type="ARBA" id="ARBA00000085"/>
    </source>
</evidence>
<evidence type="ECO:0000256" key="11">
    <source>
        <dbReference type="ARBA" id="ARBA00023012"/>
    </source>
</evidence>
<dbReference type="PRINTS" id="PR00344">
    <property type="entry name" value="BCTRLSENSOR"/>
</dbReference>
<feature type="domain" description="PAS" evidence="15">
    <location>
        <begin position="227"/>
        <end position="263"/>
    </location>
</feature>
<dbReference type="InterPro" id="IPR050351">
    <property type="entry name" value="BphY/WalK/GraS-like"/>
</dbReference>
<dbReference type="InterPro" id="IPR036890">
    <property type="entry name" value="HATPase_C_sf"/>
</dbReference>
<dbReference type="SMART" id="SM00388">
    <property type="entry name" value="HisKA"/>
    <property type="match status" value="1"/>
</dbReference>
<dbReference type="PANTHER" id="PTHR45453">
    <property type="entry name" value="PHOSPHATE REGULON SENSOR PROTEIN PHOR"/>
    <property type="match status" value="1"/>
</dbReference>
<dbReference type="EMBL" id="LT906462">
    <property type="protein sequence ID" value="SNV64851.1"/>
    <property type="molecule type" value="Genomic_DNA"/>
</dbReference>
<keyword evidence="6" id="KW-0597">Phosphoprotein</keyword>
<dbReference type="Gene3D" id="6.10.340.10">
    <property type="match status" value="1"/>
</dbReference>
<dbReference type="RefSeq" id="WP_095087492.1">
    <property type="nucleotide sequence ID" value="NZ_BMDM01000002.1"/>
</dbReference>
<dbReference type="GO" id="GO:0005524">
    <property type="term" value="F:ATP binding"/>
    <property type="evidence" value="ECO:0007669"/>
    <property type="project" value="UniProtKB-KW"/>
</dbReference>
<evidence type="ECO:0000313" key="17">
    <source>
        <dbReference type="Proteomes" id="UP000242084"/>
    </source>
</evidence>
<dbReference type="PANTHER" id="PTHR45453:SF1">
    <property type="entry name" value="PHOSPHATE REGULON SENSOR PROTEIN PHOR"/>
    <property type="match status" value="1"/>
</dbReference>
<keyword evidence="13" id="KW-0812">Transmembrane</keyword>
<organism evidence="16 17">
    <name type="scientific">Mammaliicoccus stepanovicii</name>
    <dbReference type="NCBI Taxonomy" id="643214"/>
    <lineage>
        <taxon>Bacteria</taxon>
        <taxon>Bacillati</taxon>
        <taxon>Bacillota</taxon>
        <taxon>Bacilli</taxon>
        <taxon>Bacillales</taxon>
        <taxon>Staphylococcaceae</taxon>
        <taxon>Mammaliicoccus</taxon>
    </lineage>
</organism>
<feature type="transmembrane region" description="Helical" evidence="13">
    <location>
        <begin position="149"/>
        <end position="168"/>
    </location>
</feature>
<dbReference type="Pfam" id="PF00512">
    <property type="entry name" value="HisKA"/>
    <property type="match status" value="1"/>
</dbReference>
<keyword evidence="11" id="KW-0902">Two-component regulatory system</keyword>
<dbReference type="CDD" id="cd00130">
    <property type="entry name" value="PAS"/>
    <property type="match status" value="1"/>
</dbReference>
<keyword evidence="7 16" id="KW-0808">Transferase</keyword>
<keyword evidence="9" id="KW-0418">Kinase</keyword>
<evidence type="ECO:0000256" key="6">
    <source>
        <dbReference type="ARBA" id="ARBA00022553"/>
    </source>
</evidence>
<dbReference type="InterPro" id="IPR036097">
    <property type="entry name" value="HisK_dim/P_sf"/>
</dbReference>
<dbReference type="NCBIfam" id="NF046044">
    <property type="entry name" value="PnpS"/>
    <property type="match status" value="1"/>
</dbReference>
<keyword evidence="10" id="KW-0067">ATP-binding</keyword>
<dbReference type="AlphaFoldDB" id="A0A239Z094"/>
<evidence type="ECO:0000256" key="2">
    <source>
        <dbReference type="ARBA" id="ARBA00004651"/>
    </source>
</evidence>
<dbReference type="SUPFAM" id="SSF47384">
    <property type="entry name" value="Homodimeric domain of signal transducing histidine kinase"/>
    <property type="match status" value="1"/>
</dbReference>
<keyword evidence="12 13" id="KW-0472">Membrane</keyword>
<dbReference type="KEGG" id="sste:SAMEA4384403_1061"/>
<dbReference type="CDD" id="cd00075">
    <property type="entry name" value="HATPase"/>
    <property type="match status" value="1"/>
</dbReference>
<dbReference type="PROSITE" id="PS50109">
    <property type="entry name" value="HIS_KIN"/>
    <property type="match status" value="1"/>
</dbReference>
<feature type="domain" description="Histidine kinase" evidence="14">
    <location>
        <begin position="353"/>
        <end position="568"/>
    </location>
</feature>
<dbReference type="SMART" id="SM00387">
    <property type="entry name" value="HATPase_c"/>
    <property type="match status" value="1"/>
</dbReference>
<name>A0A239Z094_9STAP</name>
<proteinExistence type="predicted"/>
<reference evidence="16 17" key="1">
    <citation type="submission" date="2017-06" db="EMBL/GenBank/DDBJ databases">
        <authorList>
            <consortium name="Pathogen Informatics"/>
        </authorList>
    </citation>
    <scope>NUCLEOTIDE SEQUENCE [LARGE SCALE GENOMIC DNA]</scope>
    <source>
        <strain evidence="16 17">NCTC13839</strain>
    </source>
</reference>
<dbReference type="CDD" id="cd00082">
    <property type="entry name" value="HisKA"/>
    <property type="match status" value="1"/>
</dbReference>
<evidence type="ECO:0000259" key="15">
    <source>
        <dbReference type="PROSITE" id="PS50112"/>
    </source>
</evidence>
<evidence type="ECO:0000256" key="12">
    <source>
        <dbReference type="ARBA" id="ARBA00023136"/>
    </source>
</evidence>
<dbReference type="FunFam" id="3.30.565.10:FF:000006">
    <property type="entry name" value="Sensor histidine kinase WalK"/>
    <property type="match status" value="1"/>
</dbReference>
<evidence type="ECO:0000313" key="16">
    <source>
        <dbReference type="EMBL" id="SNV64851.1"/>
    </source>
</evidence>
<dbReference type="InterPro" id="IPR004358">
    <property type="entry name" value="Sig_transdc_His_kin-like_C"/>
</dbReference>